<keyword evidence="8 12" id="KW-0472">Membrane</keyword>
<evidence type="ECO:0000313" key="13">
    <source>
        <dbReference type="EMBL" id="CAA9252193.1"/>
    </source>
</evidence>
<dbReference type="GO" id="GO:0005886">
    <property type="term" value="C:plasma membrane"/>
    <property type="evidence" value="ECO:0007669"/>
    <property type="project" value="UniProtKB-SubCell"/>
</dbReference>
<dbReference type="InterPro" id="IPR021050">
    <property type="entry name" value="Cyt_c_oxidase_su4_actinobac"/>
</dbReference>
<protein>
    <recommendedName>
        <fullName evidence="4">cytochrome-c oxidase</fullName>
        <ecNumber evidence="4">7.1.1.9</ecNumber>
    </recommendedName>
    <alternativeName>
        <fullName evidence="10">Cytochrome aa3 subunit 4</fullName>
    </alternativeName>
    <alternativeName>
        <fullName evidence="9">Cytochrome c oxidase polypeptide IV</fullName>
    </alternativeName>
</protein>
<evidence type="ECO:0000256" key="9">
    <source>
        <dbReference type="ARBA" id="ARBA00031366"/>
    </source>
</evidence>
<gene>
    <name evidence="13" type="ORF">AVDCRST_MAG20-2265</name>
</gene>
<accession>A0A6J4IK50</accession>
<name>A0A6J4IK50_9ACTN</name>
<reference evidence="13" key="1">
    <citation type="submission" date="2020-02" db="EMBL/GenBank/DDBJ databases">
        <authorList>
            <person name="Meier V. D."/>
        </authorList>
    </citation>
    <scope>NUCLEOTIDE SEQUENCE</scope>
    <source>
        <strain evidence="13">AVDCRST_MAG20</strain>
    </source>
</reference>
<evidence type="ECO:0000256" key="4">
    <source>
        <dbReference type="ARBA" id="ARBA00012949"/>
    </source>
</evidence>
<comment type="catalytic activity">
    <reaction evidence="11">
        <text>4 Fe(II)-[cytochrome c] + O2 + 8 H(+)(in) = 4 Fe(III)-[cytochrome c] + 2 H2O + 4 H(+)(out)</text>
        <dbReference type="Rhea" id="RHEA:11436"/>
        <dbReference type="Rhea" id="RHEA-COMP:10350"/>
        <dbReference type="Rhea" id="RHEA-COMP:14399"/>
        <dbReference type="ChEBI" id="CHEBI:15377"/>
        <dbReference type="ChEBI" id="CHEBI:15378"/>
        <dbReference type="ChEBI" id="CHEBI:15379"/>
        <dbReference type="ChEBI" id="CHEBI:29033"/>
        <dbReference type="ChEBI" id="CHEBI:29034"/>
        <dbReference type="EC" id="7.1.1.9"/>
    </reaction>
</comment>
<evidence type="ECO:0000256" key="10">
    <source>
        <dbReference type="ARBA" id="ARBA00031401"/>
    </source>
</evidence>
<evidence type="ECO:0000256" key="3">
    <source>
        <dbReference type="ARBA" id="ARBA00006870"/>
    </source>
</evidence>
<comment type="subcellular location">
    <subcellularLocation>
        <location evidence="2">Cell membrane</location>
        <topology evidence="2">Multi-pass membrane protein</topology>
    </subcellularLocation>
</comment>
<evidence type="ECO:0000256" key="7">
    <source>
        <dbReference type="ARBA" id="ARBA00022989"/>
    </source>
</evidence>
<proteinExistence type="inferred from homology"/>
<evidence type="ECO:0000256" key="8">
    <source>
        <dbReference type="ARBA" id="ARBA00023136"/>
    </source>
</evidence>
<evidence type="ECO:0000256" key="2">
    <source>
        <dbReference type="ARBA" id="ARBA00004651"/>
    </source>
</evidence>
<evidence type="ECO:0000256" key="5">
    <source>
        <dbReference type="ARBA" id="ARBA00022475"/>
    </source>
</evidence>
<feature type="transmembrane region" description="Helical" evidence="12">
    <location>
        <begin position="84"/>
        <end position="104"/>
    </location>
</feature>
<evidence type="ECO:0000256" key="1">
    <source>
        <dbReference type="ARBA" id="ARBA00002536"/>
    </source>
</evidence>
<evidence type="ECO:0000256" key="12">
    <source>
        <dbReference type="SAM" id="Phobius"/>
    </source>
</evidence>
<dbReference type="EMBL" id="CADCSY010000103">
    <property type="protein sequence ID" value="CAA9252193.1"/>
    <property type="molecule type" value="Genomic_DNA"/>
</dbReference>
<comment type="similarity">
    <text evidence="3">Belongs to the cytochrome c oxidase bacterial subunit CtaF family.</text>
</comment>
<keyword evidence="6 12" id="KW-0812">Transmembrane</keyword>
<evidence type="ECO:0000256" key="6">
    <source>
        <dbReference type="ARBA" id="ARBA00022692"/>
    </source>
</evidence>
<comment type="function">
    <text evidence="1">Part of cytochrome c oxidase, its function is unknown.</text>
</comment>
<dbReference type="EC" id="7.1.1.9" evidence="4"/>
<sequence length="127" mass="12898">MTRADGRPEGAGGRVEARIFLGIGAFVFVLFVLYAATSGEEAGTTMLLLIAGLGALAGGYLLHQARRAPDPARIGGNRQVTEEAYLPHASVWPLGIGAGCVVMANGLALGAWALLPGALLTVASVLG</sequence>
<keyword evidence="5" id="KW-1003">Cell membrane</keyword>
<dbReference type="Pfam" id="PF12270">
    <property type="entry name" value="Cyt_c_ox_IV"/>
    <property type="match status" value="1"/>
</dbReference>
<dbReference type="GO" id="GO:0022900">
    <property type="term" value="P:electron transport chain"/>
    <property type="evidence" value="ECO:0007669"/>
    <property type="project" value="InterPro"/>
</dbReference>
<dbReference type="GO" id="GO:0004129">
    <property type="term" value="F:cytochrome-c oxidase activity"/>
    <property type="evidence" value="ECO:0007669"/>
    <property type="project" value="UniProtKB-EC"/>
</dbReference>
<feature type="transmembrane region" description="Helical" evidence="12">
    <location>
        <begin position="42"/>
        <end position="63"/>
    </location>
</feature>
<dbReference type="AlphaFoldDB" id="A0A6J4IK50"/>
<feature type="non-terminal residue" evidence="13">
    <location>
        <position position="127"/>
    </location>
</feature>
<evidence type="ECO:0000256" key="11">
    <source>
        <dbReference type="ARBA" id="ARBA00047816"/>
    </source>
</evidence>
<feature type="transmembrane region" description="Helical" evidence="12">
    <location>
        <begin position="17"/>
        <end position="36"/>
    </location>
</feature>
<keyword evidence="7 12" id="KW-1133">Transmembrane helix</keyword>
<organism evidence="13">
    <name type="scientific">uncultured Acidimicrobiales bacterium</name>
    <dbReference type="NCBI Taxonomy" id="310071"/>
    <lineage>
        <taxon>Bacteria</taxon>
        <taxon>Bacillati</taxon>
        <taxon>Actinomycetota</taxon>
        <taxon>Acidimicrobiia</taxon>
        <taxon>Acidimicrobiales</taxon>
        <taxon>environmental samples</taxon>
    </lineage>
</organism>